<dbReference type="PANTHER" id="PTHR31126:SF1">
    <property type="entry name" value="TYROSINE SPECIFIC PROTEIN PHOSPHATASES DOMAIN-CONTAINING PROTEIN"/>
    <property type="match status" value="1"/>
</dbReference>
<organism evidence="2 3">
    <name type="scientific">Lentilactobacillus parafarraginis DSM 18390 = JCM 14109</name>
    <dbReference type="NCBI Taxonomy" id="1423786"/>
    <lineage>
        <taxon>Bacteria</taxon>
        <taxon>Bacillati</taxon>
        <taxon>Bacillota</taxon>
        <taxon>Bacilli</taxon>
        <taxon>Lactobacillales</taxon>
        <taxon>Lactobacillaceae</taxon>
        <taxon>Lentilactobacillus</taxon>
    </lineage>
</organism>
<protein>
    <submittedName>
        <fullName evidence="2">Aldo keto reductase family protein</fullName>
    </submittedName>
</protein>
<evidence type="ECO:0000313" key="2">
    <source>
        <dbReference type="EMBL" id="KRM41355.1"/>
    </source>
</evidence>
<dbReference type="Proteomes" id="UP000051010">
    <property type="component" value="Unassembled WGS sequence"/>
</dbReference>
<dbReference type="InterPro" id="IPR016130">
    <property type="entry name" value="Tyr_Pase_AS"/>
</dbReference>
<accession>A0A0R1YN18</accession>
<evidence type="ECO:0000313" key="3">
    <source>
        <dbReference type="Proteomes" id="UP000051010"/>
    </source>
</evidence>
<dbReference type="Pfam" id="PF13350">
    <property type="entry name" value="Y_phosphatase3"/>
    <property type="match status" value="1"/>
</dbReference>
<dbReference type="Gene3D" id="3.90.190.10">
    <property type="entry name" value="Protein tyrosine phosphatase superfamily"/>
    <property type="match status" value="1"/>
</dbReference>
<dbReference type="RefSeq" id="WP_056980716.1">
    <property type="nucleotide sequence ID" value="NZ_AZFZ01000062.1"/>
</dbReference>
<proteinExistence type="inferred from homology"/>
<comment type="caution">
    <text evidence="2">The sequence shown here is derived from an EMBL/GenBank/DDBJ whole genome shotgun (WGS) entry which is preliminary data.</text>
</comment>
<dbReference type="InterPro" id="IPR026893">
    <property type="entry name" value="Tyr/Ser_Pase_IphP-type"/>
</dbReference>
<evidence type="ECO:0000256" key="1">
    <source>
        <dbReference type="ARBA" id="ARBA00009580"/>
    </source>
</evidence>
<sequence length="247" mass="27803">MTVSLTNFRSLGGYPVANGHIRDGLLFRGGQLDDLSGNQINYLQRDLKITRIIDFRSLDERKQFPDSLWQPVEYQPIDVLIDAKKNGVSIDGMIDNAGDITDVMLATYEQLVVSDSAREGYHQFLEELIEKPEPTFFHCFAGKDRTGVAAAIILKAAGADQQLIFDDYLRTNDARKAANAKIIQQLAPKLSVAQQHSLAQALVVEPDYLQRFFDTVHQKYGSFDGYLTTGLRLPADFSEKLRKLYVQ</sequence>
<dbReference type="PANTHER" id="PTHR31126">
    <property type="entry name" value="TYROSINE-PROTEIN PHOSPHATASE"/>
    <property type="match status" value="1"/>
</dbReference>
<dbReference type="GO" id="GO:0004721">
    <property type="term" value="F:phosphoprotein phosphatase activity"/>
    <property type="evidence" value="ECO:0007669"/>
    <property type="project" value="InterPro"/>
</dbReference>
<name>A0A0R1YN18_9LACO</name>
<gene>
    <name evidence="2" type="ORF">FD47_GL002478</name>
</gene>
<dbReference type="PROSITE" id="PS00383">
    <property type="entry name" value="TYR_PHOSPHATASE_1"/>
    <property type="match status" value="1"/>
</dbReference>
<dbReference type="AlphaFoldDB" id="A0A0R1YN18"/>
<dbReference type="PATRIC" id="fig|1423786.4.peg.2595"/>
<comment type="similarity">
    <text evidence="1">Belongs to the protein-tyrosine phosphatase family.</text>
</comment>
<dbReference type="SUPFAM" id="SSF52799">
    <property type="entry name" value="(Phosphotyrosine protein) phosphatases II"/>
    <property type="match status" value="1"/>
</dbReference>
<dbReference type="InterPro" id="IPR029021">
    <property type="entry name" value="Prot-tyrosine_phosphatase-like"/>
</dbReference>
<reference evidence="2 3" key="1">
    <citation type="journal article" date="2015" name="Genome Announc.">
        <title>Expanding the biotechnology potential of lactobacilli through comparative genomics of 213 strains and associated genera.</title>
        <authorList>
            <person name="Sun Z."/>
            <person name="Harris H.M."/>
            <person name="McCann A."/>
            <person name="Guo C."/>
            <person name="Argimon S."/>
            <person name="Zhang W."/>
            <person name="Yang X."/>
            <person name="Jeffery I.B."/>
            <person name="Cooney J.C."/>
            <person name="Kagawa T.F."/>
            <person name="Liu W."/>
            <person name="Song Y."/>
            <person name="Salvetti E."/>
            <person name="Wrobel A."/>
            <person name="Rasinkangas P."/>
            <person name="Parkhill J."/>
            <person name="Rea M.C."/>
            <person name="O'Sullivan O."/>
            <person name="Ritari J."/>
            <person name="Douillard F.P."/>
            <person name="Paul Ross R."/>
            <person name="Yang R."/>
            <person name="Briner A.E."/>
            <person name="Felis G.E."/>
            <person name="de Vos W.M."/>
            <person name="Barrangou R."/>
            <person name="Klaenhammer T.R."/>
            <person name="Caufield P.W."/>
            <person name="Cui Y."/>
            <person name="Zhang H."/>
            <person name="O'Toole P.W."/>
        </authorList>
    </citation>
    <scope>NUCLEOTIDE SEQUENCE [LARGE SCALE GENOMIC DNA]</scope>
    <source>
        <strain evidence="2 3">DSM 18390</strain>
    </source>
</reference>
<dbReference type="EMBL" id="AZFZ01000062">
    <property type="protein sequence ID" value="KRM41355.1"/>
    <property type="molecule type" value="Genomic_DNA"/>
</dbReference>